<organism evidence="11 12">
    <name type="scientific">Malassezia vespertilionis</name>
    <dbReference type="NCBI Taxonomy" id="2020962"/>
    <lineage>
        <taxon>Eukaryota</taxon>
        <taxon>Fungi</taxon>
        <taxon>Dikarya</taxon>
        <taxon>Basidiomycota</taxon>
        <taxon>Ustilaginomycotina</taxon>
        <taxon>Malasseziomycetes</taxon>
        <taxon>Malasseziales</taxon>
        <taxon>Malasseziaceae</taxon>
        <taxon>Malassezia</taxon>
    </lineage>
</organism>
<evidence type="ECO:0000313" key="11">
    <source>
        <dbReference type="EMBL" id="PKI84575.1"/>
    </source>
</evidence>
<keyword evidence="12" id="KW-1185">Reference proteome</keyword>
<sequence>MTQSTVSTLLWVMRTSRPKLKTLRSGQMLTTPYSSQTAREAKTDAVHYSLLQHEYGGTSFTERERDEIGLRGLLPPTFQSLDQQLARTKQQMKMTTTPFEKHIALSNLRQRNERLFYYYVLNNLRETLPLVYTPVVGEACQNFSRIFRRAEGLNISLLDKGRVKECVSNWPRPADMPRVAVVTDGSRILGLGDLGWNGLGICIGKLSLYVAGAGIDPESTVPIVIDTGTNNEELLDDPLYLGLRRKRATSSEVIALVDEVMEALNSKYPNLIVQFEDWSTDHAFLFLERYQHKYPMFNDDIQGTGAVILGGFINAARLGSSASGRALEDQRILFVGAGSAAIGVAKQLMSFFTLHGIPDDEARKRIWTTDSRGLVTKSRGDKLAAHKEFFARDDNGDFESSDLLEIVNHVKPTALVGLCTVPSTFDERVLRRMAELNKRPIVCPLSNPTANAECTFQEALDWTNGSVIFAAGSPFDDIEFQGKLRVADQGNNFYIFPGIGLAGALSKAKHLTDNVIREAAMALADSMTQPEKDEGRIYPILERTREVSAYIAARCIRVIDKEGFARGDIPFAKMDDDELLAWIKEHMWYPSYDN</sequence>
<dbReference type="PIRSF" id="PIRSF000106">
    <property type="entry name" value="ME"/>
    <property type="match status" value="1"/>
</dbReference>
<comment type="cofactor">
    <cofactor evidence="1">
        <name>Mn(2+)</name>
        <dbReference type="ChEBI" id="CHEBI:29035"/>
    </cofactor>
</comment>
<feature type="active site" description="Proton acceptor" evidence="5">
    <location>
        <position position="205"/>
    </location>
</feature>
<comment type="cofactor">
    <cofactor evidence="7">
        <name>Mg(2+)</name>
        <dbReference type="ChEBI" id="CHEBI:18420"/>
    </cofactor>
    <cofactor evidence="7">
        <name>Mn(2+)</name>
        <dbReference type="ChEBI" id="CHEBI:29035"/>
    </cofactor>
    <text evidence="7">Divalent metal cations. Prefers magnesium or manganese.</text>
</comment>
<dbReference type="STRING" id="2020962.A0A2N1JDE8"/>
<dbReference type="SUPFAM" id="SSF53223">
    <property type="entry name" value="Aminoacid dehydrogenase-like, N-terminal domain"/>
    <property type="match status" value="1"/>
</dbReference>
<dbReference type="Pfam" id="PF03949">
    <property type="entry name" value="Malic_M"/>
    <property type="match status" value="1"/>
</dbReference>
<feature type="active site" description="Proton donor" evidence="5">
    <location>
        <position position="132"/>
    </location>
</feature>
<dbReference type="SMART" id="SM00919">
    <property type="entry name" value="Malic_M"/>
    <property type="match status" value="1"/>
</dbReference>
<dbReference type="InterPro" id="IPR037062">
    <property type="entry name" value="Malic_N_dom_sf"/>
</dbReference>
<dbReference type="GO" id="GO:0051287">
    <property type="term" value="F:NAD binding"/>
    <property type="evidence" value="ECO:0007669"/>
    <property type="project" value="InterPro"/>
</dbReference>
<feature type="binding site" evidence="7">
    <location>
        <position position="276"/>
    </location>
    <ligand>
        <name>a divalent metal cation</name>
        <dbReference type="ChEBI" id="CHEBI:60240"/>
    </ligand>
</feature>
<dbReference type="GO" id="GO:0046872">
    <property type="term" value="F:metal ion binding"/>
    <property type="evidence" value="ECO:0007669"/>
    <property type="project" value="UniProtKB-KW"/>
</dbReference>
<evidence type="ECO:0000259" key="10">
    <source>
        <dbReference type="SMART" id="SM01274"/>
    </source>
</evidence>
<dbReference type="Gene3D" id="3.40.50.720">
    <property type="entry name" value="NAD(P)-binding Rossmann-like Domain"/>
    <property type="match status" value="1"/>
</dbReference>
<dbReference type="Gene3D" id="3.40.50.10380">
    <property type="entry name" value="Malic enzyme, N-terminal domain"/>
    <property type="match status" value="1"/>
</dbReference>
<dbReference type="NCBIfam" id="NF010052">
    <property type="entry name" value="PRK13529.1"/>
    <property type="match status" value="1"/>
</dbReference>
<feature type="binding site" evidence="6">
    <location>
        <position position="491"/>
    </location>
    <ligand>
        <name>(S)-malate</name>
        <dbReference type="ChEBI" id="CHEBI:15589"/>
    </ligand>
</feature>
<dbReference type="OrthoDB" id="5365701at2759"/>
<dbReference type="PRINTS" id="PR00072">
    <property type="entry name" value="MALOXRDTASE"/>
</dbReference>
<dbReference type="GO" id="GO:0004471">
    <property type="term" value="F:malate dehydrogenase (decarboxylating) (NAD+) activity"/>
    <property type="evidence" value="ECO:0007669"/>
    <property type="project" value="TreeGrafter"/>
</dbReference>
<evidence type="ECO:0000256" key="1">
    <source>
        <dbReference type="ARBA" id="ARBA00001936"/>
    </source>
</evidence>
<gene>
    <name evidence="11" type="ORF">MVES_001692</name>
</gene>
<evidence type="ECO:0000256" key="7">
    <source>
        <dbReference type="PIRSR" id="PIRSR000106-3"/>
    </source>
</evidence>
<dbReference type="CDD" id="cd05312">
    <property type="entry name" value="NAD_bind_1_malic_enz"/>
    <property type="match status" value="1"/>
</dbReference>
<feature type="domain" description="Malic enzyme N-terminal" evidence="10">
    <location>
        <begin position="109"/>
        <end position="291"/>
    </location>
</feature>
<dbReference type="InterPro" id="IPR001891">
    <property type="entry name" value="Malic_OxRdtase"/>
</dbReference>
<dbReference type="InterPro" id="IPR012302">
    <property type="entry name" value="Malic_NAD-bd"/>
</dbReference>
<feature type="domain" description="Malic enzyme NAD-binding" evidence="9">
    <location>
        <begin position="301"/>
        <end position="560"/>
    </location>
</feature>
<feature type="binding site" evidence="6">
    <location>
        <position position="187"/>
    </location>
    <ligand>
        <name>(S)-malate</name>
        <dbReference type="ChEBI" id="CHEBI:15589"/>
    </ligand>
</feature>
<evidence type="ECO:0000256" key="5">
    <source>
        <dbReference type="PIRSR" id="PIRSR000106-1"/>
    </source>
</evidence>
<dbReference type="GO" id="GO:0006108">
    <property type="term" value="P:malate metabolic process"/>
    <property type="evidence" value="ECO:0007669"/>
    <property type="project" value="TreeGrafter"/>
</dbReference>
<protein>
    <recommendedName>
        <fullName evidence="8">Malic enzyme</fullName>
    </recommendedName>
</protein>
<keyword evidence="4 8" id="KW-0560">Oxidoreductase</keyword>
<dbReference type="InterPro" id="IPR046346">
    <property type="entry name" value="Aminoacid_DH-like_N_sf"/>
</dbReference>
<evidence type="ECO:0000256" key="6">
    <source>
        <dbReference type="PIRSR" id="PIRSR000106-2"/>
    </source>
</evidence>
<evidence type="ECO:0000256" key="4">
    <source>
        <dbReference type="ARBA" id="ARBA00023002"/>
    </source>
</evidence>
<dbReference type="InterPro" id="IPR036291">
    <property type="entry name" value="NAD(P)-bd_dom_sf"/>
</dbReference>
<dbReference type="SUPFAM" id="SSF51735">
    <property type="entry name" value="NAD(P)-binding Rossmann-fold domains"/>
    <property type="match status" value="1"/>
</dbReference>
<feature type="binding site" evidence="6">
    <location>
        <position position="447"/>
    </location>
    <ligand>
        <name>(S)-malate</name>
        <dbReference type="ChEBI" id="CHEBI:15589"/>
    </ligand>
</feature>
<dbReference type="SMART" id="SM01274">
    <property type="entry name" value="malic"/>
    <property type="match status" value="1"/>
</dbReference>
<dbReference type="Pfam" id="PF00390">
    <property type="entry name" value="malic"/>
    <property type="match status" value="1"/>
</dbReference>
<dbReference type="InterPro" id="IPR015884">
    <property type="entry name" value="Malic_enzyme_CS"/>
</dbReference>
<feature type="binding site" evidence="7">
    <location>
        <position position="300"/>
    </location>
    <ligand>
        <name>a divalent metal cation</name>
        <dbReference type="ChEBI" id="CHEBI:60240"/>
    </ligand>
</feature>
<name>A0A2N1JDE8_9BASI</name>
<dbReference type="PROSITE" id="PS00331">
    <property type="entry name" value="MALIC_ENZYMES"/>
    <property type="match status" value="1"/>
</dbReference>
<feature type="binding site" evidence="7">
    <location>
        <position position="277"/>
    </location>
    <ligand>
        <name>a divalent metal cation</name>
        <dbReference type="ChEBI" id="CHEBI:60240"/>
    </ligand>
</feature>
<evidence type="ECO:0000259" key="9">
    <source>
        <dbReference type="SMART" id="SM00919"/>
    </source>
</evidence>
<proteinExistence type="inferred from homology"/>
<dbReference type="FunFam" id="3.40.50.720:FF:000182">
    <property type="entry name" value="NAD-dependent malic enzyme"/>
    <property type="match status" value="1"/>
</dbReference>
<dbReference type="PANTHER" id="PTHR23406">
    <property type="entry name" value="MALIC ENZYME-RELATED"/>
    <property type="match status" value="1"/>
</dbReference>
<dbReference type="PANTHER" id="PTHR23406:SF32">
    <property type="entry name" value="NADP-DEPENDENT MALIC ENZYME"/>
    <property type="match status" value="1"/>
</dbReference>
<dbReference type="Proteomes" id="UP000232875">
    <property type="component" value="Unassembled WGS sequence"/>
</dbReference>
<dbReference type="InterPro" id="IPR012301">
    <property type="entry name" value="Malic_N_dom"/>
</dbReference>
<reference evidence="11 12" key="1">
    <citation type="submission" date="2017-10" db="EMBL/GenBank/DDBJ databases">
        <title>A novel species of cold-tolerant Malassezia isolated from bats.</title>
        <authorList>
            <person name="Lorch J.M."/>
            <person name="Palmer J.M."/>
            <person name="Vanderwolf K.J."/>
            <person name="Schmidt K.Z."/>
            <person name="Verant M.L."/>
            <person name="Weller T.J."/>
            <person name="Blehert D.S."/>
        </authorList>
    </citation>
    <scope>NUCLEOTIDE SEQUENCE [LARGE SCALE GENOMIC DNA]</scope>
    <source>
        <strain evidence="11 12">NWHC:44797-103</strain>
    </source>
</reference>
<evidence type="ECO:0000256" key="8">
    <source>
        <dbReference type="RuleBase" id="RU003426"/>
    </source>
</evidence>
<comment type="similarity">
    <text evidence="2 8">Belongs to the malic enzymes family.</text>
</comment>
<evidence type="ECO:0000256" key="2">
    <source>
        <dbReference type="ARBA" id="ARBA00008785"/>
    </source>
</evidence>
<evidence type="ECO:0000256" key="3">
    <source>
        <dbReference type="ARBA" id="ARBA00022723"/>
    </source>
</evidence>
<accession>A0A2N1JDE8</accession>
<evidence type="ECO:0000313" key="12">
    <source>
        <dbReference type="Proteomes" id="UP000232875"/>
    </source>
</evidence>
<dbReference type="GO" id="GO:0005739">
    <property type="term" value="C:mitochondrion"/>
    <property type="evidence" value="ECO:0007669"/>
    <property type="project" value="TreeGrafter"/>
</dbReference>
<keyword evidence="3 7" id="KW-0479">Metal-binding</keyword>
<dbReference type="AlphaFoldDB" id="A0A2N1JDE8"/>
<dbReference type="EMBL" id="KZ454989">
    <property type="protein sequence ID" value="PKI84575.1"/>
    <property type="molecule type" value="Genomic_DNA"/>
</dbReference>